<sequence>MEYPIFNNFSEIVTKEMTPGYFSKLIHTDTNTVNFLEVKAGSVSALHRHPHTQMAFVVEGIFEMTVEGEIRQLDSGQFVMIPSNALHGGTAITDCKLIDVFSPVREDYL</sequence>
<evidence type="ECO:0000313" key="2">
    <source>
        <dbReference type="EMBL" id="MBE9663896.1"/>
    </source>
</evidence>
<dbReference type="InterPro" id="IPR025499">
    <property type="entry name" value="KdgF"/>
</dbReference>
<keyword evidence="3" id="KW-1185">Reference proteome</keyword>
<dbReference type="Pfam" id="PF07883">
    <property type="entry name" value="Cupin_2"/>
    <property type="match status" value="1"/>
</dbReference>
<dbReference type="CDD" id="cd02238">
    <property type="entry name" value="cupin_KdgF"/>
    <property type="match status" value="1"/>
</dbReference>
<dbReference type="PANTHER" id="PTHR40112:SF1">
    <property type="entry name" value="H2HPP ISOMERASE"/>
    <property type="match status" value="1"/>
</dbReference>
<protein>
    <submittedName>
        <fullName evidence="2">Cupin domain-containing protein</fullName>
    </submittedName>
</protein>
<dbReference type="InterPro" id="IPR011051">
    <property type="entry name" value="RmlC_Cupin_sf"/>
</dbReference>
<dbReference type="InterPro" id="IPR052535">
    <property type="entry name" value="Bacilysin_H2HPP_isomerase"/>
</dbReference>
<dbReference type="PANTHER" id="PTHR40112">
    <property type="entry name" value="H2HPP ISOMERASE"/>
    <property type="match status" value="1"/>
</dbReference>
<dbReference type="InterPro" id="IPR013096">
    <property type="entry name" value="Cupin_2"/>
</dbReference>
<organism evidence="2 3">
    <name type="scientific">Mucilaginibacter myungsuensis</name>
    <dbReference type="NCBI Taxonomy" id="649104"/>
    <lineage>
        <taxon>Bacteria</taxon>
        <taxon>Pseudomonadati</taxon>
        <taxon>Bacteroidota</taxon>
        <taxon>Sphingobacteriia</taxon>
        <taxon>Sphingobacteriales</taxon>
        <taxon>Sphingobacteriaceae</taxon>
        <taxon>Mucilaginibacter</taxon>
    </lineage>
</organism>
<proteinExistence type="predicted"/>
<name>A0A929KYA0_9SPHI</name>
<dbReference type="Gene3D" id="2.60.120.10">
    <property type="entry name" value="Jelly Rolls"/>
    <property type="match status" value="1"/>
</dbReference>
<dbReference type="InterPro" id="IPR014710">
    <property type="entry name" value="RmlC-like_jellyroll"/>
</dbReference>
<accession>A0A929KYA0</accession>
<evidence type="ECO:0000313" key="3">
    <source>
        <dbReference type="Proteomes" id="UP000622475"/>
    </source>
</evidence>
<gene>
    <name evidence="2" type="ORF">IRJ16_18580</name>
</gene>
<dbReference type="AlphaFoldDB" id="A0A929KYA0"/>
<feature type="domain" description="Cupin type-2" evidence="1">
    <location>
        <begin position="36"/>
        <end position="101"/>
    </location>
</feature>
<dbReference type="RefSeq" id="WP_194113145.1">
    <property type="nucleotide sequence ID" value="NZ_JADFFL010000008.1"/>
</dbReference>
<dbReference type="SUPFAM" id="SSF51182">
    <property type="entry name" value="RmlC-like cupins"/>
    <property type="match status" value="1"/>
</dbReference>
<dbReference type="EMBL" id="JADFFL010000008">
    <property type="protein sequence ID" value="MBE9663896.1"/>
    <property type="molecule type" value="Genomic_DNA"/>
</dbReference>
<dbReference type="PIRSF" id="PIRSF029883">
    <property type="entry name" value="KdgF"/>
    <property type="match status" value="1"/>
</dbReference>
<evidence type="ECO:0000259" key="1">
    <source>
        <dbReference type="Pfam" id="PF07883"/>
    </source>
</evidence>
<reference evidence="2" key="1">
    <citation type="submission" date="2020-10" db="EMBL/GenBank/DDBJ databases">
        <title>Mucilaginibacter mali sp. nov., isolated from rhizosphere soil of apple orchard.</title>
        <authorList>
            <person name="Lee J.-S."/>
            <person name="Kim H.S."/>
            <person name="Kim J.-S."/>
        </authorList>
    </citation>
    <scope>NUCLEOTIDE SEQUENCE</scope>
    <source>
        <strain evidence="2">KCTC 22746</strain>
    </source>
</reference>
<comment type="caution">
    <text evidence="2">The sequence shown here is derived from an EMBL/GenBank/DDBJ whole genome shotgun (WGS) entry which is preliminary data.</text>
</comment>
<dbReference type="Proteomes" id="UP000622475">
    <property type="component" value="Unassembled WGS sequence"/>
</dbReference>